<evidence type="ECO:0000313" key="9">
    <source>
        <dbReference type="EMBL" id="CUX79409.1"/>
    </source>
</evidence>
<dbReference type="AlphaFoldDB" id="A0A0P7W2E7"/>
<dbReference type="InterPro" id="IPR014025">
    <property type="entry name" value="Glutaredoxin_subgr"/>
</dbReference>
<evidence type="ECO:0000256" key="5">
    <source>
        <dbReference type="ARBA" id="ARBA00023157"/>
    </source>
</evidence>
<dbReference type="GO" id="GO:0015038">
    <property type="term" value="F:glutathione disulfide oxidoreductase activity"/>
    <property type="evidence" value="ECO:0007669"/>
    <property type="project" value="UniProtKB-UniRule"/>
</dbReference>
<keyword evidence="7" id="KW-0963">Cytoplasm</keyword>
<keyword evidence="12" id="KW-1185">Reference proteome</keyword>
<comment type="caution">
    <text evidence="10">The sequence shown here is derived from an EMBL/GenBank/DDBJ whole genome shotgun (WGS) entry which is preliminary data.</text>
</comment>
<protein>
    <recommendedName>
        <fullName evidence="7">Glutaredoxin</fullName>
    </recommendedName>
</protein>
<evidence type="ECO:0000256" key="2">
    <source>
        <dbReference type="ARBA" id="ARBA00007787"/>
    </source>
</evidence>
<dbReference type="Gene3D" id="3.40.30.10">
    <property type="entry name" value="Glutaredoxin"/>
    <property type="match status" value="1"/>
</dbReference>
<keyword evidence="5" id="KW-1015">Disulfide bond</keyword>
<accession>A0A0P7W2E7</accession>
<dbReference type="CDD" id="cd03418">
    <property type="entry name" value="GRX_GRXb_1_3_like"/>
    <property type="match status" value="1"/>
</dbReference>
<dbReference type="PROSITE" id="PS51354">
    <property type="entry name" value="GLUTAREDOXIN_2"/>
    <property type="match status" value="1"/>
</dbReference>
<dbReference type="OrthoDB" id="9814618at2"/>
<evidence type="ECO:0000313" key="12">
    <source>
        <dbReference type="Proteomes" id="UP000182045"/>
    </source>
</evidence>
<dbReference type="RefSeq" id="WP_072244231.1">
    <property type="nucleotide sequence ID" value="NZ_FBYC01000001.1"/>
</dbReference>
<dbReference type="GO" id="GO:0005737">
    <property type="term" value="C:cytoplasm"/>
    <property type="evidence" value="ECO:0007669"/>
    <property type="project" value="TreeGrafter"/>
</dbReference>
<dbReference type="PATRIC" id="fig|1666912.4.peg.1119"/>
<dbReference type="NCBIfam" id="TIGR02181">
    <property type="entry name" value="GRX_bact"/>
    <property type="match status" value="1"/>
</dbReference>
<dbReference type="PANTHER" id="PTHR45694">
    <property type="entry name" value="GLUTAREDOXIN 2"/>
    <property type="match status" value="1"/>
</dbReference>
<dbReference type="EMBL" id="LJSG01000019">
    <property type="protein sequence ID" value="KPP90167.1"/>
    <property type="molecule type" value="Genomic_DNA"/>
</dbReference>
<keyword evidence="6 7" id="KW-0676">Redox-active center</keyword>
<evidence type="ECO:0000256" key="3">
    <source>
        <dbReference type="ARBA" id="ARBA00022448"/>
    </source>
</evidence>
<dbReference type="InterPro" id="IPR036249">
    <property type="entry name" value="Thioredoxin-like_sf"/>
</dbReference>
<proteinExistence type="inferred from homology"/>
<reference evidence="9 12" key="2">
    <citation type="submission" date="2016-01" db="EMBL/GenBank/DDBJ databases">
        <authorList>
            <person name="Varghese N."/>
        </authorList>
    </citation>
    <scope>NUCLEOTIDE SEQUENCE [LARGE SCALE GENOMIC DNA]</scope>
    <source>
        <strain evidence="9 12">HL-91</strain>
    </source>
</reference>
<name>A0A0P7W2E7_9RHOB</name>
<dbReference type="SUPFAM" id="SSF52833">
    <property type="entry name" value="Thioredoxin-like"/>
    <property type="match status" value="1"/>
</dbReference>
<comment type="similarity">
    <text evidence="2 7">Belongs to the glutaredoxin family.</text>
</comment>
<keyword evidence="4 7" id="KW-0249">Electron transport</keyword>
<dbReference type="InterPro" id="IPR002109">
    <property type="entry name" value="Glutaredoxin"/>
</dbReference>
<organism evidence="10 11">
    <name type="scientific">Roseibaca calidilacus</name>
    <dbReference type="NCBI Taxonomy" id="1666912"/>
    <lineage>
        <taxon>Bacteria</taxon>
        <taxon>Pseudomonadati</taxon>
        <taxon>Pseudomonadota</taxon>
        <taxon>Alphaproteobacteria</taxon>
        <taxon>Rhodobacterales</taxon>
        <taxon>Paracoccaceae</taxon>
        <taxon>Roseinatronobacter</taxon>
    </lineage>
</organism>
<evidence type="ECO:0000256" key="7">
    <source>
        <dbReference type="RuleBase" id="RU364065"/>
    </source>
</evidence>
<sequence>MQPIEIYTSPLCGFCHAAKRLLTQKGASFSEIDIARDPDRRPEMMKRAGGKHTVPQIFIGATHVGGCDELYALERAGKLDALLKG</sequence>
<comment type="function">
    <text evidence="1 7">Has a glutathione-disulfide oxidoreductase activity in the presence of NADPH and glutathione reductase. Reduces low molecular weight disulfides and proteins.</text>
</comment>
<dbReference type="Proteomes" id="UP000182045">
    <property type="component" value="Unassembled WGS sequence"/>
</dbReference>
<dbReference type="InterPro" id="IPR011900">
    <property type="entry name" value="GRX_bact"/>
</dbReference>
<evidence type="ECO:0000256" key="4">
    <source>
        <dbReference type="ARBA" id="ARBA00022982"/>
    </source>
</evidence>
<evidence type="ECO:0000313" key="11">
    <source>
        <dbReference type="Proteomes" id="UP000050413"/>
    </source>
</evidence>
<evidence type="ECO:0000313" key="10">
    <source>
        <dbReference type="EMBL" id="KPP90167.1"/>
    </source>
</evidence>
<feature type="domain" description="Glutaredoxin" evidence="8">
    <location>
        <begin position="4"/>
        <end position="64"/>
    </location>
</feature>
<dbReference type="GO" id="GO:0034599">
    <property type="term" value="P:cellular response to oxidative stress"/>
    <property type="evidence" value="ECO:0007669"/>
    <property type="project" value="TreeGrafter"/>
</dbReference>
<dbReference type="FunFam" id="3.40.30.10:FF:000018">
    <property type="entry name" value="Glutaredoxin"/>
    <property type="match status" value="1"/>
</dbReference>
<keyword evidence="3 7" id="KW-0813">Transport</keyword>
<evidence type="ECO:0000256" key="6">
    <source>
        <dbReference type="ARBA" id="ARBA00023284"/>
    </source>
</evidence>
<gene>
    <name evidence="10" type="primary">grxC</name>
    <name evidence="9" type="ORF">Ga0058931_0088</name>
    <name evidence="10" type="ORF">HLUCCA05_14560</name>
</gene>
<dbReference type="EMBL" id="FBYC01000001">
    <property type="protein sequence ID" value="CUX79409.1"/>
    <property type="molecule type" value="Genomic_DNA"/>
</dbReference>
<evidence type="ECO:0000259" key="8">
    <source>
        <dbReference type="Pfam" id="PF00462"/>
    </source>
</evidence>
<dbReference type="STRING" id="1666912.Ga0058931_0088"/>
<dbReference type="PRINTS" id="PR00160">
    <property type="entry name" value="GLUTAREDOXIN"/>
</dbReference>
<evidence type="ECO:0000256" key="1">
    <source>
        <dbReference type="ARBA" id="ARBA00002549"/>
    </source>
</evidence>
<reference evidence="10 11" key="1">
    <citation type="submission" date="2015-09" db="EMBL/GenBank/DDBJ databases">
        <title>Identification and resolution of microdiversity through metagenomic sequencing of parallel consortia.</title>
        <authorList>
            <person name="Nelson W.C."/>
            <person name="Romine M.F."/>
            <person name="Lindemann S.R."/>
        </authorList>
    </citation>
    <scope>NUCLEOTIDE SEQUENCE [LARGE SCALE GENOMIC DNA]</scope>
    <source>
        <strain evidence="10">HL-91</strain>
    </source>
</reference>
<dbReference type="Proteomes" id="UP000050413">
    <property type="component" value="Unassembled WGS sequence"/>
</dbReference>
<dbReference type="GO" id="GO:0045454">
    <property type="term" value="P:cell redox homeostasis"/>
    <property type="evidence" value="ECO:0007669"/>
    <property type="project" value="InterPro"/>
</dbReference>
<dbReference type="PANTHER" id="PTHR45694:SF18">
    <property type="entry name" value="GLUTAREDOXIN-1-RELATED"/>
    <property type="match status" value="1"/>
</dbReference>
<dbReference type="Pfam" id="PF00462">
    <property type="entry name" value="Glutaredoxin"/>
    <property type="match status" value="1"/>
</dbReference>